<protein>
    <submittedName>
        <fullName evidence="3">Agenet-like domain-containing protein</fullName>
    </submittedName>
</protein>
<reference evidence="3" key="1">
    <citation type="journal article" date="2017" name="Nature">
        <title>The sunflower genome provides insights into oil metabolism, flowering and Asterid evolution.</title>
        <authorList>
            <person name="Badouin H."/>
            <person name="Gouzy J."/>
            <person name="Grassa C.J."/>
            <person name="Murat F."/>
            <person name="Staton S.E."/>
            <person name="Cottret L."/>
            <person name="Lelandais-Briere C."/>
            <person name="Owens G.L."/>
            <person name="Carrere S."/>
            <person name="Mayjonade B."/>
            <person name="Legrand L."/>
            <person name="Gill N."/>
            <person name="Kane N.C."/>
            <person name="Bowers J.E."/>
            <person name="Hubner S."/>
            <person name="Bellec A."/>
            <person name="Berard A."/>
            <person name="Berges H."/>
            <person name="Blanchet N."/>
            <person name="Boniface M.C."/>
            <person name="Brunel D."/>
            <person name="Catrice O."/>
            <person name="Chaidir N."/>
            <person name="Claudel C."/>
            <person name="Donnadieu C."/>
            <person name="Faraut T."/>
            <person name="Fievet G."/>
            <person name="Helmstetter N."/>
            <person name="King M."/>
            <person name="Knapp S.J."/>
            <person name="Lai Z."/>
            <person name="Le Paslier M.C."/>
            <person name="Lippi Y."/>
            <person name="Lorenzon L."/>
            <person name="Mandel J.R."/>
            <person name="Marage G."/>
            <person name="Marchand G."/>
            <person name="Marquand E."/>
            <person name="Bret-Mestries E."/>
            <person name="Morien E."/>
            <person name="Nambeesan S."/>
            <person name="Nguyen T."/>
            <person name="Pegot-Espagnet P."/>
            <person name="Pouilly N."/>
            <person name="Raftis F."/>
            <person name="Sallet E."/>
            <person name="Schiex T."/>
            <person name="Thomas J."/>
            <person name="Vandecasteele C."/>
            <person name="Vares D."/>
            <person name="Vear F."/>
            <person name="Vautrin S."/>
            <person name="Crespi M."/>
            <person name="Mangin B."/>
            <person name="Burke J.M."/>
            <person name="Salse J."/>
            <person name="Munos S."/>
            <person name="Vincourt P."/>
            <person name="Rieseberg L.H."/>
            <person name="Langlade N.B."/>
        </authorList>
    </citation>
    <scope>NUCLEOTIDE SEQUENCE</scope>
    <source>
        <tissue evidence="3">Leaves</tissue>
    </source>
</reference>
<evidence type="ECO:0000256" key="1">
    <source>
        <dbReference type="SAM" id="MobiDB-lite"/>
    </source>
</evidence>
<gene>
    <name evidence="3" type="ORF">HanXRQr2_Chr12g0554011</name>
</gene>
<feature type="region of interest" description="Disordered" evidence="1">
    <location>
        <begin position="190"/>
        <end position="300"/>
    </location>
</feature>
<dbReference type="PANTHER" id="PTHR36805">
    <property type="entry name" value="AGENET DOMAIN-CONTAINING PROTEIN"/>
    <property type="match status" value="1"/>
</dbReference>
<dbReference type="SMART" id="SM00743">
    <property type="entry name" value="Agenet"/>
    <property type="match status" value="1"/>
</dbReference>
<dbReference type="EMBL" id="MNCJ02000327">
    <property type="protein sequence ID" value="KAF5778987.1"/>
    <property type="molecule type" value="Genomic_DNA"/>
</dbReference>
<reference evidence="3" key="2">
    <citation type="submission" date="2020-06" db="EMBL/GenBank/DDBJ databases">
        <title>Helianthus annuus Genome sequencing and assembly Release 2.</title>
        <authorList>
            <person name="Gouzy J."/>
            <person name="Langlade N."/>
            <person name="Munos S."/>
        </authorList>
    </citation>
    <scope>NUCLEOTIDE SEQUENCE</scope>
    <source>
        <tissue evidence="3">Leaves</tissue>
    </source>
</reference>
<organism evidence="3 4">
    <name type="scientific">Helianthus annuus</name>
    <name type="common">Common sunflower</name>
    <dbReference type="NCBI Taxonomy" id="4232"/>
    <lineage>
        <taxon>Eukaryota</taxon>
        <taxon>Viridiplantae</taxon>
        <taxon>Streptophyta</taxon>
        <taxon>Embryophyta</taxon>
        <taxon>Tracheophyta</taxon>
        <taxon>Spermatophyta</taxon>
        <taxon>Magnoliopsida</taxon>
        <taxon>eudicotyledons</taxon>
        <taxon>Gunneridae</taxon>
        <taxon>Pentapetalae</taxon>
        <taxon>asterids</taxon>
        <taxon>campanulids</taxon>
        <taxon>Asterales</taxon>
        <taxon>Asteraceae</taxon>
        <taxon>Asteroideae</taxon>
        <taxon>Heliantheae alliance</taxon>
        <taxon>Heliantheae</taxon>
        <taxon>Helianthus</taxon>
    </lineage>
</organism>
<evidence type="ECO:0000313" key="3">
    <source>
        <dbReference type="EMBL" id="KAF5778987.1"/>
    </source>
</evidence>
<proteinExistence type="predicted"/>
<evidence type="ECO:0000259" key="2">
    <source>
        <dbReference type="SMART" id="SM00743"/>
    </source>
</evidence>
<name>A0A9K3MX45_HELAN</name>
<accession>A0A9K3MX45</accession>
<dbReference type="InterPro" id="IPR008395">
    <property type="entry name" value="Agenet-like_dom"/>
</dbReference>
<feature type="compositionally biased region" description="Basic and acidic residues" evidence="1">
    <location>
        <begin position="233"/>
        <end position="247"/>
    </location>
</feature>
<dbReference type="Gramene" id="mRNA:HanXRQr2_Chr12g0554011">
    <property type="protein sequence ID" value="mRNA:HanXRQr2_Chr12g0554011"/>
    <property type="gene ID" value="HanXRQr2_Chr12g0554011"/>
</dbReference>
<feature type="compositionally biased region" description="Low complexity" evidence="1">
    <location>
        <begin position="281"/>
        <end position="291"/>
    </location>
</feature>
<sequence>MEKFEVGQLAEMRSFLKGYRSAWFRCKIRDIDLEKKKILPEYYDYDPAELIWENIYQAPRGGKKSKQVKRHLMVRPQYPMVCKMPPLNSISQVCVVFDGTWKVGDLVDWFADGCYWSVTVVKVLSNDKVQVVLPLPPFGDGKEGEEGKHEAFCSDCRPSLNWSPTKGWTLPTVEGRTSGDAQLLFPTTQGMEPEPAAAGSTACISAEGSGSDMDMESNPEPAAAGSTTCISVEGDRDNKQSEERVSMDCDVGMDLEPNPEPAAAGSTTRVSADGDRDSEQNGKSSESSLSLQKKEAEDKVEKRGLNIMHEDSLEAALIDLEELVTKVNWMQRLLKSSSSDAPPSSWKFA</sequence>
<dbReference type="PANTHER" id="PTHR36805:SF7">
    <property type="entry name" value="AGENET DOMAIN-CONTAINING PROTEIN"/>
    <property type="match status" value="1"/>
</dbReference>
<dbReference type="AlphaFoldDB" id="A0A9K3MX45"/>
<feature type="domain" description="Agenet" evidence="2">
    <location>
        <begin position="99"/>
        <end position="164"/>
    </location>
</feature>
<dbReference type="Pfam" id="PF05641">
    <property type="entry name" value="Agenet"/>
    <property type="match status" value="1"/>
</dbReference>
<keyword evidence="4" id="KW-1185">Reference proteome</keyword>
<dbReference type="Proteomes" id="UP000215914">
    <property type="component" value="Unassembled WGS sequence"/>
</dbReference>
<evidence type="ECO:0000313" key="4">
    <source>
        <dbReference type="Proteomes" id="UP000215914"/>
    </source>
</evidence>
<comment type="caution">
    <text evidence="3">The sequence shown here is derived from an EMBL/GenBank/DDBJ whole genome shotgun (WGS) entry which is preliminary data.</text>
</comment>
<dbReference type="InterPro" id="IPR014002">
    <property type="entry name" value="Agenet_dom_plant"/>
</dbReference>